<feature type="compositionally biased region" description="Basic and acidic residues" evidence="1">
    <location>
        <begin position="1"/>
        <end position="16"/>
    </location>
</feature>
<dbReference type="AlphaFoldDB" id="A0A2Z7A4V2"/>
<sequence>MPPKRRDQTDKNKEVDNMPELEELPADEELQEVSVQNMVDRIEGHPHGRTIAKETAEPQDEILEKNVVDVEEASKMMAEGILAYVKAVVSQTTQSSSQGSFQQKGVELGVGSSKAGETRRSIPTHPALEERYTPPHRRDEPVYQRSPVIARGNGNVNARPYLQQPYGVTNPVNQPALYDEIIGLPMGSTGFNTENGAHQARGAQFYNPPLQNRNAGAINLDMVRETVQELYGPALRVIGRPEFHKPYPEIIDHNNPYPRGYKVPDFNLFSGEDGQSTVEHIARFTIKCGMLANLENFANLKLRLFPNTLTGTAFTWYTLLPRNSVLTWQEMERQFHTQFYHTEPEVCIADLSRITQKKGESVDTFIDRFKKMKNRCKVFLPEIEFVKMAQKGLDFELRKKFQGMEFRDFFELCSKLAEYEELLKEEAYKRKTTVGSYYQEIEEVALAELRTNGSYTCPLLKKKAGEPIKKSSTLPAKDMQYTFDVSKSDEIFDYLVKENFITFPPDHKAPSKEETIGRDYCKYHDSYNHTTKSCWAFKNILQERINKGVLKFPEKQDSMAIDEDPFPPVASINMNSPDLRTILNEKRAERGMKFRTCWIQKGQMFETYTGSDRFTTKPMPKNPPRNIGGSTANRPRNQYSYRERKEYHLSNGSGRRMPREFQKRDGCYPRLSIKNTSEERNCMKEKKQKEEPQGAKKAELYHKPRFVLPPSNEVDNRWRLAQHKKFPKALTRTQKRRILREKAAARREVTRAAVSKSKFCRKATEDKCNSDSGCSSEEEDTQGSRKIDFHIGKFHISVDCNTGVVILPEKFKLCGEGLQRTEGHSFEEHEGKKIENVEESPGVIIQGEHSSKPKQVIIEKHTPEMTKHIRPLYIKAHLNGKPVSRVLIDNGSAINVLPIRMLGNLGKSEEDLIPTEVSVSAFTGESTKTIGVFPTNVTVGSLSSLCAFFVVNSSLTSRLCWEEIGSTPINAFPLLCTSCCYSGKEMRWKLWRLTHNHSKPTQVQLKPDITVEILDLSRFEMQTSRM</sequence>
<evidence type="ECO:0000313" key="3">
    <source>
        <dbReference type="EMBL" id="KZV16479.1"/>
    </source>
</evidence>
<feature type="region of interest" description="Disordered" evidence="1">
    <location>
        <begin position="95"/>
        <end position="120"/>
    </location>
</feature>
<evidence type="ECO:0000259" key="2">
    <source>
        <dbReference type="Pfam" id="PF03732"/>
    </source>
</evidence>
<dbReference type="CDD" id="cd00303">
    <property type="entry name" value="retropepsin_like"/>
    <property type="match status" value="1"/>
</dbReference>
<evidence type="ECO:0000313" key="4">
    <source>
        <dbReference type="Proteomes" id="UP000250235"/>
    </source>
</evidence>
<dbReference type="Pfam" id="PF03732">
    <property type="entry name" value="Retrotrans_gag"/>
    <property type="match status" value="1"/>
</dbReference>
<feature type="region of interest" description="Disordered" evidence="1">
    <location>
        <begin position="610"/>
        <end position="660"/>
    </location>
</feature>
<dbReference type="OrthoDB" id="911638at2759"/>
<gene>
    <name evidence="3" type="ORF">F511_10091</name>
</gene>
<reference evidence="3 4" key="1">
    <citation type="journal article" date="2015" name="Proc. Natl. Acad. Sci. U.S.A.">
        <title>The resurrection genome of Boea hygrometrica: A blueprint for survival of dehydration.</title>
        <authorList>
            <person name="Xiao L."/>
            <person name="Yang G."/>
            <person name="Zhang L."/>
            <person name="Yang X."/>
            <person name="Zhao S."/>
            <person name="Ji Z."/>
            <person name="Zhou Q."/>
            <person name="Hu M."/>
            <person name="Wang Y."/>
            <person name="Chen M."/>
            <person name="Xu Y."/>
            <person name="Jin H."/>
            <person name="Xiao X."/>
            <person name="Hu G."/>
            <person name="Bao F."/>
            <person name="Hu Y."/>
            <person name="Wan P."/>
            <person name="Li L."/>
            <person name="Deng X."/>
            <person name="Kuang T."/>
            <person name="Xiang C."/>
            <person name="Zhu J.K."/>
            <person name="Oliver M.J."/>
            <person name="He Y."/>
        </authorList>
    </citation>
    <scope>NUCLEOTIDE SEQUENCE [LARGE SCALE GENOMIC DNA]</scope>
    <source>
        <strain evidence="4">cv. XS01</strain>
    </source>
</reference>
<dbReference type="EMBL" id="KV019049">
    <property type="protein sequence ID" value="KZV16479.1"/>
    <property type="molecule type" value="Genomic_DNA"/>
</dbReference>
<organism evidence="3 4">
    <name type="scientific">Dorcoceras hygrometricum</name>
    <dbReference type="NCBI Taxonomy" id="472368"/>
    <lineage>
        <taxon>Eukaryota</taxon>
        <taxon>Viridiplantae</taxon>
        <taxon>Streptophyta</taxon>
        <taxon>Embryophyta</taxon>
        <taxon>Tracheophyta</taxon>
        <taxon>Spermatophyta</taxon>
        <taxon>Magnoliopsida</taxon>
        <taxon>eudicotyledons</taxon>
        <taxon>Gunneridae</taxon>
        <taxon>Pentapetalae</taxon>
        <taxon>asterids</taxon>
        <taxon>lamiids</taxon>
        <taxon>Lamiales</taxon>
        <taxon>Gesneriaceae</taxon>
        <taxon>Didymocarpoideae</taxon>
        <taxon>Trichosporeae</taxon>
        <taxon>Loxocarpinae</taxon>
        <taxon>Dorcoceras</taxon>
    </lineage>
</organism>
<proteinExistence type="predicted"/>
<feature type="domain" description="Retrotransposon gag" evidence="2">
    <location>
        <begin position="303"/>
        <end position="394"/>
    </location>
</feature>
<dbReference type="PANTHER" id="PTHR33223">
    <property type="entry name" value="CCHC-TYPE DOMAIN-CONTAINING PROTEIN"/>
    <property type="match status" value="1"/>
</dbReference>
<name>A0A2Z7A4V2_9LAMI</name>
<dbReference type="Proteomes" id="UP000250235">
    <property type="component" value="Unassembled WGS sequence"/>
</dbReference>
<feature type="region of interest" description="Disordered" evidence="1">
    <location>
        <begin position="1"/>
        <end position="22"/>
    </location>
</feature>
<protein>
    <recommendedName>
        <fullName evidence="2">Retrotransposon gag domain-containing protein</fullName>
    </recommendedName>
</protein>
<feature type="compositionally biased region" description="Polar residues" evidence="1">
    <location>
        <begin position="628"/>
        <end position="640"/>
    </location>
</feature>
<dbReference type="Gene3D" id="2.40.70.10">
    <property type="entry name" value="Acid Proteases"/>
    <property type="match status" value="1"/>
</dbReference>
<accession>A0A2Z7A4V2</accession>
<dbReference type="PANTHER" id="PTHR33223:SF6">
    <property type="entry name" value="CCHC-TYPE DOMAIN-CONTAINING PROTEIN"/>
    <property type="match status" value="1"/>
</dbReference>
<evidence type="ECO:0000256" key="1">
    <source>
        <dbReference type="SAM" id="MobiDB-lite"/>
    </source>
</evidence>
<keyword evidence="4" id="KW-1185">Reference proteome</keyword>
<dbReference type="InterPro" id="IPR021109">
    <property type="entry name" value="Peptidase_aspartic_dom_sf"/>
</dbReference>
<dbReference type="InterPro" id="IPR005162">
    <property type="entry name" value="Retrotrans_gag_dom"/>
</dbReference>